<dbReference type="RefSeq" id="WP_159755856.1">
    <property type="nucleotide sequence ID" value="NZ_CATIFW010000211.1"/>
</dbReference>
<dbReference type="SUPFAM" id="SSF52540">
    <property type="entry name" value="P-loop containing nucleoside triphosphate hydrolases"/>
    <property type="match status" value="1"/>
</dbReference>
<dbReference type="GO" id="GO:0016887">
    <property type="term" value="F:ATP hydrolysis activity"/>
    <property type="evidence" value="ECO:0007669"/>
    <property type="project" value="InterPro"/>
</dbReference>
<dbReference type="AlphaFoldDB" id="A0A7X3MLX4"/>
<keyword evidence="3 5" id="KW-0067">ATP-binding</keyword>
<sequence>MKFIIEHLEKHFEKKEVLRDIDFTFESGKIYGLLGRNGAGKTTLFNCLNRDMKAEGGSFYMEIDGQRRDVAPEDIGYVLSTPTVPEFLTGREFLKFFIDIHEDKLQNIQELDAYFDYIGISREDRDKLLKDYSHGMKNKMQMLVNIIAKPNLLLLDEPLTSLDVVVAEEMKQLLRTLKEGRIIIFSTHIMDLALDLCDEIVLLNQGVLERVDKTNLNSQEFKEKILAALMGN</sequence>
<dbReference type="InterPro" id="IPR027417">
    <property type="entry name" value="P-loop_NTPase"/>
</dbReference>
<evidence type="ECO:0000256" key="3">
    <source>
        <dbReference type="ARBA" id="ARBA00022840"/>
    </source>
</evidence>
<dbReference type="PANTHER" id="PTHR42939">
    <property type="entry name" value="ABC TRANSPORTER ATP-BINDING PROTEIN ALBC-RELATED"/>
    <property type="match status" value="1"/>
</dbReference>
<gene>
    <name evidence="5" type="ORF">GN277_26525</name>
</gene>
<dbReference type="PROSITE" id="PS00211">
    <property type="entry name" value="ABC_TRANSPORTER_1"/>
    <property type="match status" value="1"/>
</dbReference>
<evidence type="ECO:0000256" key="2">
    <source>
        <dbReference type="ARBA" id="ARBA00022741"/>
    </source>
</evidence>
<protein>
    <submittedName>
        <fullName evidence="5">ATP-binding cassette domain-containing protein</fullName>
    </submittedName>
</protein>
<keyword evidence="6" id="KW-1185">Reference proteome</keyword>
<keyword evidence="2" id="KW-0547">Nucleotide-binding</keyword>
<dbReference type="GO" id="GO:0005524">
    <property type="term" value="F:ATP binding"/>
    <property type="evidence" value="ECO:0007669"/>
    <property type="project" value="UniProtKB-KW"/>
</dbReference>
<dbReference type="PROSITE" id="PS50893">
    <property type="entry name" value="ABC_TRANSPORTER_2"/>
    <property type="match status" value="1"/>
</dbReference>
<dbReference type="PANTHER" id="PTHR42939:SF1">
    <property type="entry name" value="ABC TRANSPORTER ATP-BINDING PROTEIN ALBC-RELATED"/>
    <property type="match status" value="1"/>
</dbReference>
<comment type="caution">
    <text evidence="5">The sequence shown here is derived from an EMBL/GenBank/DDBJ whole genome shotgun (WGS) entry which is preliminary data.</text>
</comment>
<dbReference type="Pfam" id="PF00005">
    <property type="entry name" value="ABC_tran"/>
    <property type="match status" value="1"/>
</dbReference>
<dbReference type="InterPro" id="IPR003439">
    <property type="entry name" value="ABC_transporter-like_ATP-bd"/>
</dbReference>
<evidence type="ECO:0000259" key="4">
    <source>
        <dbReference type="PROSITE" id="PS50893"/>
    </source>
</evidence>
<dbReference type="EMBL" id="WUQX01000001">
    <property type="protein sequence ID" value="MXP78765.1"/>
    <property type="molecule type" value="Genomic_DNA"/>
</dbReference>
<proteinExistence type="predicted"/>
<feature type="domain" description="ABC transporter" evidence="4">
    <location>
        <begin position="3"/>
        <end position="230"/>
    </location>
</feature>
<dbReference type="InterPro" id="IPR051782">
    <property type="entry name" value="ABC_Transporter_VariousFunc"/>
</dbReference>
<name>A0A7X3MLX4_9FIRM</name>
<organism evidence="5 6">
    <name type="scientific">Sporofaciens musculi</name>
    <dbReference type="NCBI Taxonomy" id="2681861"/>
    <lineage>
        <taxon>Bacteria</taxon>
        <taxon>Bacillati</taxon>
        <taxon>Bacillota</taxon>
        <taxon>Clostridia</taxon>
        <taxon>Lachnospirales</taxon>
        <taxon>Lachnospiraceae</taxon>
        <taxon>Sporofaciens</taxon>
    </lineage>
</organism>
<accession>A0A7X3MLX4</accession>
<dbReference type="Gene3D" id="3.40.50.300">
    <property type="entry name" value="P-loop containing nucleotide triphosphate hydrolases"/>
    <property type="match status" value="1"/>
</dbReference>
<dbReference type="SMART" id="SM00382">
    <property type="entry name" value="AAA"/>
    <property type="match status" value="1"/>
</dbReference>
<evidence type="ECO:0000313" key="5">
    <source>
        <dbReference type="EMBL" id="MXP78765.1"/>
    </source>
</evidence>
<keyword evidence="1" id="KW-0813">Transport</keyword>
<reference evidence="5 6" key="1">
    <citation type="submission" date="2019-12" db="EMBL/GenBank/DDBJ databases">
        <title>Sporaefaciens musculi gen. nov., sp. nov., a novel bacterium isolated from the caecum of an obese mouse.</title>
        <authorList>
            <person name="Rasmussen T.S."/>
            <person name="Streidl T."/>
            <person name="Hitch T.C.A."/>
            <person name="Wortmann E."/>
            <person name="Deptula P."/>
            <person name="Hansen M."/>
            <person name="Nielsen D.S."/>
            <person name="Clavel T."/>
            <person name="Vogensen F.K."/>
        </authorList>
    </citation>
    <scope>NUCLEOTIDE SEQUENCE [LARGE SCALE GENOMIC DNA]</scope>
    <source>
        <strain evidence="5 6">WCA-9-b2</strain>
    </source>
</reference>
<dbReference type="Proteomes" id="UP000460412">
    <property type="component" value="Unassembled WGS sequence"/>
</dbReference>
<dbReference type="InterPro" id="IPR017871">
    <property type="entry name" value="ABC_transporter-like_CS"/>
</dbReference>
<dbReference type="CDD" id="cd03230">
    <property type="entry name" value="ABC_DR_subfamily_A"/>
    <property type="match status" value="1"/>
</dbReference>
<evidence type="ECO:0000256" key="1">
    <source>
        <dbReference type="ARBA" id="ARBA00022448"/>
    </source>
</evidence>
<dbReference type="InterPro" id="IPR003593">
    <property type="entry name" value="AAA+_ATPase"/>
</dbReference>
<evidence type="ECO:0000313" key="6">
    <source>
        <dbReference type="Proteomes" id="UP000460412"/>
    </source>
</evidence>